<evidence type="ECO:0000256" key="6">
    <source>
        <dbReference type="ARBA" id="ARBA00023136"/>
    </source>
</evidence>
<dbReference type="PANTHER" id="PTHR24221:SF651">
    <property type="entry name" value="HEAVY METAL TOLERANCE PROTEIN"/>
    <property type="match status" value="1"/>
</dbReference>
<evidence type="ECO:0000256" key="7">
    <source>
        <dbReference type="SAM" id="Phobius"/>
    </source>
</evidence>
<dbReference type="Gene3D" id="3.40.50.300">
    <property type="entry name" value="P-loop containing nucleotide triphosphate hydrolases"/>
    <property type="match status" value="1"/>
</dbReference>
<feature type="transmembrane region" description="Helical" evidence="7">
    <location>
        <begin position="184"/>
        <end position="203"/>
    </location>
</feature>
<keyword evidence="5 7" id="KW-1133">Transmembrane helix</keyword>
<dbReference type="InterPro" id="IPR017871">
    <property type="entry name" value="ABC_transporter-like_CS"/>
</dbReference>
<dbReference type="SUPFAM" id="SSF90123">
    <property type="entry name" value="ABC transporter transmembrane region"/>
    <property type="match status" value="1"/>
</dbReference>
<evidence type="ECO:0000313" key="11">
    <source>
        <dbReference type="Proteomes" id="UP001498771"/>
    </source>
</evidence>
<dbReference type="InterPro" id="IPR027417">
    <property type="entry name" value="P-loop_NTPase"/>
</dbReference>
<dbReference type="PROSITE" id="PS00211">
    <property type="entry name" value="ABC_TRANSPORTER_1"/>
    <property type="match status" value="1"/>
</dbReference>
<name>A0ABR1F5K7_9ASCO</name>
<evidence type="ECO:0000256" key="2">
    <source>
        <dbReference type="ARBA" id="ARBA00022692"/>
    </source>
</evidence>
<dbReference type="PROSITE" id="PS50893">
    <property type="entry name" value="ABC_TRANSPORTER_2"/>
    <property type="match status" value="1"/>
</dbReference>
<evidence type="ECO:0000256" key="1">
    <source>
        <dbReference type="ARBA" id="ARBA00004141"/>
    </source>
</evidence>
<evidence type="ECO:0000313" key="10">
    <source>
        <dbReference type="EMBL" id="KAK7205131.1"/>
    </source>
</evidence>
<reference evidence="10 11" key="1">
    <citation type="submission" date="2024-03" db="EMBL/GenBank/DDBJ databases">
        <title>Genome-scale model development and genomic sequencing of the oleaginous clade Lipomyces.</title>
        <authorList>
            <consortium name="Lawrence Berkeley National Laboratory"/>
            <person name="Czajka J.J."/>
            <person name="Han Y."/>
            <person name="Kim J."/>
            <person name="Mondo S.J."/>
            <person name="Hofstad B.A."/>
            <person name="Robles A."/>
            <person name="Haridas S."/>
            <person name="Riley R."/>
            <person name="LaButti K."/>
            <person name="Pangilinan J."/>
            <person name="Andreopoulos W."/>
            <person name="Lipzen A."/>
            <person name="Yan J."/>
            <person name="Wang M."/>
            <person name="Ng V."/>
            <person name="Grigoriev I.V."/>
            <person name="Spatafora J.W."/>
            <person name="Magnuson J.K."/>
            <person name="Baker S.E."/>
            <person name="Pomraning K.R."/>
        </authorList>
    </citation>
    <scope>NUCLEOTIDE SEQUENCE [LARGE SCALE GENOMIC DNA]</scope>
    <source>
        <strain evidence="10 11">Phaff 52-87</strain>
    </source>
</reference>
<dbReference type="SMART" id="SM00382">
    <property type="entry name" value="AAA"/>
    <property type="match status" value="1"/>
</dbReference>
<dbReference type="CDD" id="cd18583">
    <property type="entry name" value="ABC_6TM_HMT1"/>
    <property type="match status" value="1"/>
</dbReference>
<comment type="caution">
    <text evidence="10">The sequence shown here is derived from an EMBL/GenBank/DDBJ whole genome shotgun (WGS) entry which is preliminary data.</text>
</comment>
<feature type="domain" description="ABC transmembrane type-1" evidence="9">
    <location>
        <begin position="57"/>
        <end position="353"/>
    </location>
</feature>
<dbReference type="InterPro" id="IPR003593">
    <property type="entry name" value="AAA+_ATPase"/>
</dbReference>
<evidence type="ECO:0000259" key="9">
    <source>
        <dbReference type="PROSITE" id="PS50929"/>
    </source>
</evidence>
<dbReference type="PANTHER" id="PTHR24221">
    <property type="entry name" value="ATP-BINDING CASSETTE SUB-FAMILY B"/>
    <property type="match status" value="1"/>
</dbReference>
<gene>
    <name evidence="10" type="ORF">BZA70DRAFT_295607</name>
</gene>
<accession>A0ABR1F5K7</accession>
<protein>
    <submittedName>
        <fullName evidence="10">ABC transporter</fullName>
    </submittedName>
</protein>
<dbReference type="Pfam" id="PF00005">
    <property type="entry name" value="ABC_tran"/>
    <property type="match status" value="1"/>
</dbReference>
<evidence type="ECO:0000256" key="4">
    <source>
        <dbReference type="ARBA" id="ARBA00022840"/>
    </source>
</evidence>
<sequence>MARRSIATALKYLDKPAGVADSKKKKLTGLALYAKYYTRFFPYVWPYNDRRLQVNAALCLLIMLISRAVNILMPYQLGRVTDILSTYEQANGGNIAEKSASAIPWTQITLYLALRYVQGHGSILGFYEKQLWTKISQASMRSLALLGFGHALELGVDYHLTHGPSDIITTLERHQAILGFVEKITFQMIPLAIDIVLAVGYFLVAFDRYYATIVICIATTYVWASTRLSKSRGEQKRKFYGAYAQEYTIKHDAISAFETVKYFNANQYEQDRYREAIDNVQKISIKYQASNHLLGLMQNTIFTLVLLFSCFFSAYKVITGEIKVGSFVMLLTYMKQLQHPLDQLTNFLKSTQDNLVSAEKLIQMLETVPTVVDSPNAKKLEVKKGEIVFDNVSFKYPGASTPVATNPTDTSSDDDCKKQQSPQLVKAITDFSLTCPAGSTIAFVGESGGGKSTLFRLLFRFYDVASGKITIDGQDIRDVQLSSLASAIGVVPQECSLFNDTIMYNLRYAKQDATDEEIYAAARAASIHDKIMRFPEGYDTVVGERGLRLSGGEKQRIAIARAILKDPPILLLDEATAMLDIESERHIQRAIRELSKNRTTLVIAHRLSTIISADVIVVVHDGQIVEYGSHRQLVAARGAYFNMWKKQVAPMFADQAKGENEDEIIESMIDHRPVLNSRKGAGVVNPAVPEEKKASEKRKNSVFINDLDI</sequence>
<dbReference type="InterPro" id="IPR011527">
    <property type="entry name" value="ABC1_TM_dom"/>
</dbReference>
<keyword evidence="2 7" id="KW-0812">Transmembrane</keyword>
<organism evidence="10 11">
    <name type="scientific">Myxozyma melibiosi</name>
    <dbReference type="NCBI Taxonomy" id="54550"/>
    <lineage>
        <taxon>Eukaryota</taxon>
        <taxon>Fungi</taxon>
        <taxon>Dikarya</taxon>
        <taxon>Ascomycota</taxon>
        <taxon>Saccharomycotina</taxon>
        <taxon>Lipomycetes</taxon>
        <taxon>Lipomycetales</taxon>
        <taxon>Lipomycetaceae</taxon>
        <taxon>Myxozyma</taxon>
    </lineage>
</organism>
<dbReference type="GeneID" id="90040006"/>
<dbReference type="RefSeq" id="XP_064768164.1">
    <property type="nucleotide sequence ID" value="XM_064914494.1"/>
</dbReference>
<dbReference type="Pfam" id="PF00664">
    <property type="entry name" value="ABC_membrane"/>
    <property type="match status" value="1"/>
</dbReference>
<evidence type="ECO:0000256" key="5">
    <source>
        <dbReference type="ARBA" id="ARBA00022989"/>
    </source>
</evidence>
<feature type="domain" description="ABC transporter" evidence="8">
    <location>
        <begin position="411"/>
        <end position="646"/>
    </location>
</feature>
<dbReference type="InterPro" id="IPR003439">
    <property type="entry name" value="ABC_transporter-like_ATP-bd"/>
</dbReference>
<dbReference type="Proteomes" id="UP001498771">
    <property type="component" value="Unassembled WGS sequence"/>
</dbReference>
<dbReference type="InterPro" id="IPR036640">
    <property type="entry name" value="ABC1_TM_sf"/>
</dbReference>
<dbReference type="EMBL" id="JBBJBU010000006">
    <property type="protein sequence ID" value="KAK7205131.1"/>
    <property type="molecule type" value="Genomic_DNA"/>
</dbReference>
<evidence type="ECO:0000259" key="8">
    <source>
        <dbReference type="PROSITE" id="PS50893"/>
    </source>
</evidence>
<feature type="transmembrane region" description="Helical" evidence="7">
    <location>
        <begin position="293"/>
        <end position="315"/>
    </location>
</feature>
<proteinExistence type="predicted"/>
<dbReference type="InterPro" id="IPR039421">
    <property type="entry name" value="Type_1_exporter"/>
</dbReference>
<dbReference type="SUPFAM" id="SSF52540">
    <property type="entry name" value="P-loop containing nucleoside triphosphate hydrolases"/>
    <property type="match status" value="1"/>
</dbReference>
<comment type="subcellular location">
    <subcellularLocation>
        <location evidence="1">Membrane</location>
        <topology evidence="1">Multi-pass membrane protein</topology>
    </subcellularLocation>
</comment>
<keyword evidence="3" id="KW-0547">Nucleotide-binding</keyword>
<keyword evidence="4" id="KW-0067">ATP-binding</keyword>
<keyword evidence="6 7" id="KW-0472">Membrane</keyword>
<evidence type="ECO:0000256" key="3">
    <source>
        <dbReference type="ARBA" id="ARBA00022741"/>
    </source>
</evidence>
<dbReference type="Gene3D" id="1.20.1560.10">
    <property type="entry name" value="ABC transporter type 1, transmembrane domain"/>
    <property type="match status" value="2"/>
</dbReference>
<dbReference type="PROSITE" id="PS50929">
    <property type="entry name" value="ABC_TM1F"/>
    <property type="match status" value="1"/>
</dbReference>
<keyword evidence="11" id="KW-1185">Reference proteome</keyword>